<accession>A0A1I7YUR0</accession>
<feature type="transmembrane region" description="Helical" evidence="1">
    <location>
        <begin position="89"/>
        <end position="111"/>
    </location>
</feature>
<dbReference type="AlphaFoldDB" id="A0A1I7YUR0"/>
<organism evidence="2 3">
    <name type="scientific">Steinernema glaseri</name>
    <dbReference type="NCBI Taxonomy" id="37863"/>
    <lineage>
        <taxon>Eukaryota</taxon>
        <taxon>Metazoa</taxon>
        <taxon>Ecdysozoa</taxon>
        <taxon>Nematoda</taxon>
        <taxon>Chromadorea</taxon>
        <taxon>Rhabditida</taxon>
        <taxon>Tylenchina</taxon>
        <taxon>Panagrolaimomorpha</taxon>
        <taxon>Strongyloidoidea</taxon>
        <taxon>Steinernematidae</taxon>
        <taxon>Steinernema</taxon>
    </lineage>
</organism>
<feature type="transmembrane region" description="Helical" evidence="1">
    <location>
        <begin position="175"/>
        <end position="196"/>
    </location>
</feature>
<dbReference type="Pfam" id="PF10320">
    <property type="entry name" value="7TM_GPCR_Srsx"/>
    <property type="match status" value="1"/>
</dbReference>
<evidence type="ECO:0000313" key="3">
    <source>
        <dbReference type="WBParaSite" id="L893_g19941.t1"/>
    </source>
</evidence>
<feature type="transmembrane region" description="Helical" evidence="1">
    <location>
        <begin position="208"/>
        <end position="228"/>
    </location>
</feature>
<reference evidence="3" key="1">
    <citation type="submission" date="2016-11" db="UniProtKB">
        <authorList>
            <consortium name="WormBaseParasite"/>
        </authorList>
    </citation>
    <scope>IDENTIFICATION</scope>
</reference>
<feature type="transmembrane region" description="Helical" evidence="1">
    <location>
        <begin position="131"/>
        <end position="155"/>
    </location>
</feature>
<name>A0A1I7YUR0_9BILA</name>
<keyword evidence="1" id="KW-0472">Membrane</keyword>
<feature type="transmembrane region" description="Helical" evidence="1">
    <location>
        <begin position="46"/>
        <end position="69"/>
    </location>
</feature>
<keyword evidence="1" id="KW-1133">Transmembrane helix</keyword>
<keyword evidence="1" id="KW-0812">Transmembrane</keyword>
<dbReference type="InterPro" id="IPR019424">
    <property type="entry name" value="7TM_GPCR_Srsx"/>
</dbReference>
<protein>
    <submittedName>
        <fullName evidence="3">G_PROTEIN_RECEP_F1_2 domain-containing protein</fullName>
    </submittedName>
</protein>
<keyword evidence="2" id="KW-1185">Reference proteome</keyword>
<dbReference type="Proteomes" id="UP000095287">
    <property type="component" value="Unplaced"/>
</dbReference>
<dbReference type="WBParaSite" id="L893_g19941.t1">
    <property type="protein sequence ID" value="L893_g19941.t1"/>
    <property type="gene ID" value="L893_g19941"/>
</dbReference>
<proteinExistence type="predicted"/>
<evidence type="ECO:0000313" key="2">
    <source>
        <dbReference type="Proteomes" id="UP000095287"/>
    </source>
</evidence>
<evidence type="ECO:0000256" key="1">
    <source>
        <dbReference type="SAM" id="Phobius"/>
    </source>
</evidence>
<dbReference type="PROSITE" id="PS51257">
    <property type="entry name" value="PROKAR_LIPOPROTEIN"/>
    <property type="match status" value="1"/>
</dbReference>
<sequence>MKMRKKSDHFRMLTVHIVVHFFLGLSCATNVVTMLLQGVLEVHRVLYWSGMFFAALFISSGMADFFVALDRLLAIAFPVAYMLGMSKKLMITALAMCALLCSAVVFMYTFFARDPLPAVITMIVDYVNPKVVDLVLVLQIAIIVLNILISAVFLVKLKKFYNFLDRSSKMANTIVFYQIILAALFWLAPFVAKAVIEYGYGILIRTYMGPVPTTSVVVYVAGCSVIYWKKLAFSSKVTAEMTNRTVQS</sequence>
<feature type="transmembrane region" description="Helical" evidence="1">
    <location>
        <begin position="12"/>
        <end position="40"/>
    </location>
</feature>